<dbReference type="AlphaFoldDB" id="A0A2X4WFL0"/>
<accession>A0A2X4WFL0</accession>
<name>A0A2X4WFL0_LEDLE</name>
<dbReference type="EMBL" id="LS483476">
    <property type="protein sequence ID" value="SQI63527.1"/>
    <property type="molecule type" value="Genomic_DNA"/>
</dbReference>
<sequence length="58" mass="6530">MKDPDLLRRAGWFPLGTSKNFTALMYGTSFTHAFLGEPIVVKGLRSFFNLIDEPINTP</sequence>
<organism evidence="1 2">
    <name type="scientific">Lederbergia lenta</name>
    <name type="common">Bacillus lentus</name>
    <dbReference type="NCBI Taxonomy" id="1467"/>
    <lineage>
        <taxon>Bacteria</taxon>
        <taxon>Bacillati</taxon>
        <taxon>Bacillota</taxon>
        <taxon>Bacilli</taxon>
        <taxon>Bacillales</taxon>
        <taxon>Bacillaceae</taxon>
        <taxon>Lederbergia</taxon>
    </lineage>
</organism>
<reference evidence="1 2" key="1">
    <citation type="submission" date="2018-06" db="EMBL/GenBank/DDBJ databases">
        <authorList>
            <consortium name="Pathogen Informatics"/>
            <person name="Doyle S."/>
        </authorList>
    </citation>
    <scope>NUCLEOTIDE SEQUENCE [LARGE SCALE GENOMIC DNA]</scope>
    <source>
        <strain evidence="1 2">NCTC4824</strain>
    </source>
</reference>
<dbReference type="KEGG" id="blen:NCTC4824_04168"/>
<proteinExistence type="predicted"/>
<protein>
    <submittedName>
        <fullName evidence="1">Uncharacterized protein</fullName>
    </submittedName>
</protein>
<gene>
    <name evidence="1" type="ORF">NCTC4824_04168</name>
</gene>
<evidence type="ECO:0000313" key="2">
    <source>
        <dbReference type="Proteomes" id="UP000249134"/>
    </source>
</evidence>
<dbReference type="Proteomes" id="UP000249134">
    <property type="component" value="Chromosome 1"/>
</dbReference>
<keyword evidence="2" id="KW-1185">Reference proteome</keyword>
<evidence type="ECO:0000313" key="1">
    <source>
        <dbReference type="EMBL" id="SQI63527.1"/>
    </source>
</evidence>